<reference evidence="1" key="1">
    <citation type="journal article" date="2014" name="Int. J. Syst. Evol. Microbiol.">
        <title>Complete genome sequence of Corynebacterium casei LMG S-19264T (=DSM 44701T), isolated from a smear-ripened cheese.</title>
        <authorList>
            <consortium name="US DOE Joint Genome Institute (JGI-PGF)"/>
            <person name="Walter F."/>
            <person name="Albersmeier A."/>
            <person name="Kalinowski J."/>
            <person name="Ruckert C."/>
        </authorList>
    </citation>
    <scope>NUCLEOTIDE SEQUENCE</scope>
    <source>
        <strain evidence="1">KCTC 23430</strain>
    </source>
</reference>
<gene>
    <name evidence="1" type="ORF">GCM10007053_15850</name>
</gene>
<evidence type="ECO:0000313" key="1">
    <source>
        <dbReference type="EMBL" id="GHD32105.1"/>
    </source>
</evidence>
<dbReference type="Proteomes" id="UP000644693">
    <property type="component" value="Unassembled WGS sequence"/>
</dbReference>
<reference evidence="1" key="2">
    <citation type="submission" date="2020-09" db="EMBL/GenBank/DDBJ databases">
        <authorList>
            <person name="Sun Q."/>
            <person name="Kim S."/>
        </authorList>
    </citation>
    <scope>NUCLEOTIDE SEQUENCE</scope>
    <source>
        <strain evidence="1">KCTC 23430</strain>
    </source>
</reference>
<comment type="caution">
    <text evidence="1">The sequence shown here is derived from an EMBL/GenBank/DDBJ whole genome shotgun (WGS) entry which is preliminary data.</text>
</comment>
<keyword evidence="2" id="KW-1185">Reference proteome</keyword>
<evidence type="ECO:0000313" key="2">
    <source>
        <dbReference type="Proteomes" id="UP000644693"/>
    </source>
</evidence>
<name>A0A918XHY1_9GAMM</name>
<organism evidence="1 2">
    <name type="scientific">Parahalioglobus pacificus</name>
    <dbReference type="NCBI Taxonomy" id="930806"/>
    <lineage>
        <taxon>Bacteria</taxon>
        <taxon>Pseudomonadati</taxon>
        <taxon>Pseudomonadota</taxon>
        <taxon>Gammaproteobacteria</taxon>
        <taxon>Cellvibrionales</taxon>
        <taxon>Halieaceae</taxon>
        <taxon>Parahalioglobus</taxon>
    </lineage>
</organism>
<dbReference type="RefSeq" id="WP_189476917.1">
    <property type="nucleotide sequence ID" value="NZ_BMYM01000001.1"/>
</dbReference>
<proteinExistence type="predicted"/>
<accession>A0A918XHY1</accession>
<dbReference type="AlphaFoldDB" id="A0A918XHY1"/>
<protein>
    <submittedName>
        <fullName evidence="1">Uncharacterized protein</fullName>
    </submittedName>
</protein>
<dbReference type="EMBL" id="BMYM01000001">
    <property type="protein sequence ID" value="GHD32105.1"/>
    <property type="molecule type" value="Genomic_DNA"/>
</dbReference>
<sequence>MSGSAASTNEAVASVTAHFEPRLSGLCEYLQQSGQIQAFGFFSQILATTQAVTDEGELLELFIQLSMTAFQGFQLDPVAATIVDDILLYAEQVSQTFSVDSDTVN</sequence>